<protein>
    <submittedName>
        <fullName evidence="2">Uncharacterized protein</fullName>
    </submittedName>
</protein>
<feature type="region of interest" description="Disordered" evidence="1">
    <location>
        <begin position="64"/>
        <end position="85"/>
    </location>
</feature>
<evidence type="ECO:0000313" key="3">
    <source>
        <dbReference type="Proteomes" id="UP000762676"/>
    </source>
</evidence>
<keyword evidence="3" id="KW-1185">Reference proteome</keyword>
<name>A0AAV4FQ08_9GAST</name>
<feature type="compositionally biased region" description="Low complexity" evidence="1">
    <location>
        <begin position="65"/>
        <end position="85"/>
    </location>
</feature>
<dbReference type="EMBL" id="BMAT01011588">
    <property type="protein sequence ID" value="GFR75403.1"/>
    <property type="molecule type" value="Genomic_DNA"/>
</dbReference>
<gene>
    <name evidence="2" type="ORF">ElyMa_005776100</name>
</gene>
<dbReference type="AlphaFoldDB" id="A0AAV4FQ08"/>
<comment type="caution">
    <text evidence="2">The sequence shown here is derived from an EMBL/GenBank/DDBJ whole genome shotgun (WGS) entry which is preliminary data.</text>
</comment>
<proteinExistence type="predicted"/>
<sequence length="85" mass="9537">MFKSGHLISTRHVQARGQRRTVVKLQAIKTRVDVKSLRSPEDEAKSGLRESPYRCARYSCRPVVQQKQAKTSATQSSALLSSPPR</sequence>
<accession>A0AAV4FQ08</accession>
<evidence type="ECO:0000313" key="2">
    <source>
        <dbReference type="EMBL" id="GFR75403.1"/>
    </source>
</evidence>
<evidence type="ECO:0000256" key="1">
    <source>
        <dbReference type="SAM" id="MobiDB-lite"/>
    </source>
</evidence>
<dbReference type="Proteomes" id="UP000762676">
    <property type="component" value="Unassembled WGS sequence"/>
</dbReference>
<organism evidence="2 3">
    <name type="scientific">Elysia marginata</name>
    <dbReference type="NCBI Taxonomy" id="1093978"/>
    <lineage>
        <taxon>Eukaryota</taxon>
        <taxon>Metazoa</taxon>
        <taxon>Spiralia</taxon>
        <taxon>Lophotrochozoa</taxon>
        <taxon>Mollusca</taxon>
        <taxon>Gastropoda</taxon>
        <taxon>Heterobranchia</taxon>
        <taxon>Euthyneura</taxon>
        <taxon>Panpulmonata</taxon>
        <taxon>Sacoglossa</taxon>
        <taxon>Placobranchoidea</taxon>
        <taxon>Plakobranchidae</taxon>
        <taxon>Elysia</taxon>
    </lineage>
</organism>
<reference evidence="2 3" key="1">
    <citation type="journal article" date="2021" name="Elife">
        <title>Chloroplast acquisition without the gene transfer in kleptoplastic sea slugs, Plakobranchus ocellatus.</title>
        <authorList>
            <person name="Maeda T."/>
            <person name="Takahashi S."/>
            <person name="Yoshida T."/>
            <person name="Shimamura S."/>
            <person name="Takaki Y."/>
            <person name="Nagai Y."/>
            <person name="Toyoda A."/>
            <person name="Suzuki Y."/>
            <person name="Arimoto A."/>
            <person name="Ishii H."/>
            <person name="Satoh N."/>
            <person name="Nishiyama T."/>
            <person name="Hasebe M."/>
            <person name="Maruyama T."/>
            <person name="Minagawa J."/>
            <person name="Obokata J."/>
            <person name="Shigenobu S."/>
        </authorList>
    </citation>
    <scope>NUCLEOTIDE SEQUENCE [LARGE SCALE GENOMIC DNA]</scope>
</reference>